<dbReference type="Pfam" id="PF13181">
    <property type="entry name" value="TPR_8"/>
    <property type="match status" value="1"/>
</dbReference>
<dbReference type="InterPro" id="IPR051348">
    <property type="entry name" value="U-box_ubiquitin_ligases"/>
</dbReference>
<evidence type="ECO:0000259" key="14">
    <source>
        <dbReference type="PROSITE" id="PS51698"/>
    </source>
</evidence>
<dbReference type="EMBL" id="CAJGYO010000019">
    <property type="protein sequence ID" value="CAD6340140.1"/>
    <property type="molecule type" value="Genomic_DNA"/>
</dbReference>
<comment type="catalytic activity">
    <reaction evidence="1">
        <text>S-ubiquitinyl-[E2 ubiquitin-conjugating enzyme]-L-cysteine + [acceptor protein]-L-lysine = [E2 ubiquitin-conjugating enzyme]-L-cysteine + N(6)-ubiquitinyl-[acceptor protein]-L-lysine.</text>
        <dbReference type="EC" id="2.3.2.27"/>
    </reaction>
</comment>
<comment type="pathway">
    <text evidence="2">Protein modification; protein ubiquitination.</text>
</comment>
<keyword evidence="12" id="KW-0175">Coiled coil</keyword>
<feature type="repeat" description="TPR" evidence="10">
    <location>
        <begin position="202"/>
        <end position="235"/>
    </location>
</feature>
<dbReference type="OrthoDB" id="4062651at2759"/>
<dbReference type="PROSITE" id="PS00107">
    <property type="entry name" value="PROTEIN_KINASE_ATP"/>
    <property type="match status" value="1"/>
</dbReference>
<feature type="domain" description="U-box" evidence="14">
    <location>
        <begin position="666"/>
        <end position="740"/>
    </location>
</feature>
<dbReference type="Pfam" id="PF04564">
    <property type="entry name" value="U-box"/>
    <property type="match status" value="1"/>
</dbReference>
<dbReference type="UniPathway" id="UPA00143"/>
<dbReference type="InterPro" id="IPR019734">
    <property type="entry name" value="TPR_rpt"/>
</dbReference>
<dbReference type="SUPFAM" id="SSF48452">
    <property type="entry name" value="TPR-like"/>
    <property type="match status" value="2"/>
</dbReference>
<dbReference type="Gene3D" id="1.10.510.10">
    <property type="entry name" value="Transferase(Phosphotransferase) domain 1"/>
    <property type="match status" value="1"/>
</dbReference>
<protein>
    <recommendedName>
        <fullName evidence="3">RING-type E3 ubiquitin transferase</fullName>
        <ecNumber evidence="3">2.3.2.27</ecNumber>
    </recommendedName>
</protein>
<dbReference type="PROSITE" id="PS50005">
    <property type="entry name" value="TPR"/>
    <property type="match status" value="1"/>
</dbReference>
<sequence length="741" mass="84197">MEADERAEEARCAKEAGNDAYRKSFLETAVEHYTRGALLDPRDISFLTNRAAAYLRSQYKECARDCDEAVKRGRDLSADNKLVAKALSRKASALLELAACSGYYAPAIRALEQSLTEHYSEETHEKLNKARRRTRSSTRRCNELFKQKQYHDAAIHYTRATKTNPKDPKAFSNRAQCHIYLGAYPQGLEDAQKCVELDPTFLKGYVRKAKVQFLMENYENAMATYLEGLRCDPNNLEVLDGLRRCAACIKRANGGDVELEDLKEMLGNFQSENDLLKFRKATEQATILKKEASDKRLKCIESERMARTMEEYLSGVQQESERLKKQYDEVMEKLLKANMDNEHLQGQLSESRGQYERILSEHDCLLHERNHAVREVQELRQKRGQMLSVLVTAMHCEFSSSELEHATDNFSSSLKIGEGGFGCVYKGTLRNMTVAIKVLKPDGLQGQSQFEQEVILSRVRHPHLVTLLGACSEISTLVYEFLPNGSLEDFLMCAEKRQTLPWQIRIRIISEICSALTFLHKNKPHPVVHGDLKPANILLDVNLVIQQQQHYHVSHHASYGNPSVHGPRIFCHWRADMSVRYLFFWDCGLAPFDWKGDLNSVVDTSAGEWPAVHVQQLALLALSCTELSRKRRPDLSAVVWAVVEAMRDAATIPSVSSSRSVSDENSTPSYFICPISQDVMDDPHIAADGFTYEAEAIRSWLNSGHDTSPMTNMRLEHDELIPNRALRSAIQEWLQQQNTAF</sequence>
<keyword evidence="8" id="KW-0833">Ubl conjugation pathway</keyword>
<dbReference type="Gene3D" id="3.30.40.10">
    <property type="entry name" value="Zinc/RING finger domain, C3HC4 (zinc finger)"/>
    <property type="match status" value="1"/>
</dbReference>
<dbReference type="SUPFAM" id="SSF56112">
    <property type="entry name" value="Protein kinase-like (PK-like)"/>
    <property type="match status" value="1"/>
</dbReference>
<evidence type="ECO:0000256" key="4">
    <source>
        <dbReference type="ARBA" id="ARBA00022527"/>
    </source>
</evidence>
<dbReference type="Proteomes" id="UP000604825">
    <property type="component" value="Unassembled WGS sequence"/>
</dbReference>
<dbReference type="InterPro" id="IPR011990">
    <property type="entry name" value="TPR-like_helical_dom_sf"/>
</dbReference>
<accession>A0A811SHJ7</accession>
<evidence type="ECO:0000256" key="3">
    <source>
        <dbReference type="ARBA" id="ARBA00012483"/>
    </source>
</evidence>
<gene>
    <name evidence="15" type="ORF">NCGR_LOCUS64238</name>
</gene>
<evidence type="ECO:0000259" key="13">
    <source>
        <dbReference type="PROSITE" id="PS50011"/>
    </source>
</evidence>
<keyword evidence="9 11" id="KW-0067">ATP-binding</keyword>
<organism evidence="15 16">
    <name type="scientific">Miscanthus lutarioriparius</name>
    <dbReference type="NCBI Taxonomy" id="422564"/>
    <lineage>
        <taxon>Eukaryota</taxon>
        <taxon>Viridiplantae</taxon>
        <taxon>Streptophyta</taxon>
        <taxon>Embryophyta</taxon>
        <taxon>Tracheophyta</taxon>
        <taxon>Spermatophyta</taxon>
        <taxon>Magnoliopsida</taxon>
        <taxon>Liliopsida</taxon>
        <taxon>Poales</taxon>
        <taxon>Poaceae</taxon>
        <taxon>PACMAD clade</taxon>
        <taxon>Panicoideae</taxon>
        <taxon>Andropogonodae</taxon>
        <taxon>Andropogoneae</taxon>
        <taxon>Saccharinae</taxon>
        <taxon>Miscanthus</taxon>
    </lineage>
</organism>
<keyword evidence="10" id="KW-0802">TPR repeat</keyword>
<dbReference type="InterPro" id="IPR013083">
    <property type="entry name" value="Znf_RING/FYVE/PHD"/>
</dbReference>
<dbReference type="SMART" id="SM00220">
    <property type="entry name" value="S_TKc"/>
    <property type="match status" value="1"/>
</dbReference>
<keyword evidence="7" id="KW-0418">Kinase</keyword>
<dbReference type="EC" id="2.3.2.27" evidence="3"/>
<evidence type="ECO:0000256" key="10">
    <source>
        <dbReference type="PROSITE-ProRule" id="PRU00339"/>
    </source>
</evidence>
<dbReference type="InterPro" id="IPR017441">
    <property type="entry name" value="Protein_kinase_ATP_BS"/>
</dbReference>
<dbReference type="GO" id="GO:0016567">
    <property type="term" value="P:protein ubiquitination"/>
    <property type="evidence" value="ECO:0007669"/>
    <property type="project" value="UniProtKB-UniPathway"/>
</dbReference>
<feature type="coiled-coil region" evidence="12">
    <location>
        <begin position="306"/>
        <end position="382"/>
    </location>
</feature>
<keyword evidence="6 11" id="KW-0547">Nucleotide-binding</keyword>
<dbReference type="InterPro" id="IPR008271">
    <property type="entry name" value="Ser/Thr_kinase_AS"/>
</dbReference>
<feature type="binding site" evidence="11">
    <location>
        <position position="437"/>
    </location>
    <ligand>
        <name>ATP</name>
        <dbReference type="ChEBI" id="CHEBI:30616"/>
    </ligand>
</feature>
<evidence type="ECO:0000256" key="1">
    <source>
        <dbReference type="ARBA" id="ARBA00000900"/>
    </source>
</evidence>
<reference evidence="15" key="1">
    <citation type="submission" date="2020-10" db="EMBL/GenBank/DDBJ databases">
        <authorList>
            <person name="Han B."/>
            <person name="Lu T."/>
            <person name="Zhao Q."/>
            <person name="Huang X."/>
            <person name="Zhao Y."/>
        </authorList>
    </citation>
    <scope>NUCLEOTIDE SEQUENCE</scope>
</reference>
<dbReference type="Gene3D" id="1.25.40.10">
    <property type="entry name" value="Tetratricopeptide repeat domain"/>
    <property type="match status" value="2"/>
</dbReference>
<dbReference type="GO" id="GO:0004674">
    <property type="term" value="F:protein serine/threonine kinase activity"/>
    <property type="evidence" value="ECO:0007669"/>
    <property type="project" value="UniProtKB-KW"/>
</dbReference>
<evidence type="ECO:0000313" key="15">
    <source>
        <dbReference type="EMBL" id="CAD6340140.1"/>
    </source>
</evidence>
<dbReference type="Gene3D" id="3.30.200.20">
    <property type="entry name" value="Phosphorylase Kinase, domain 1"/>
    <property type="match status" value="1"/>
</dbReference>
<dbReference type="PANTHER" id="PTHR45647:SF7">
    <property type="entry name" value="U-BOX DOMAIN-CONTAINING PROTEIN 70"/>
    <property type="match status" value="1"/>
</dbReference>
<dbReference type="CDD" id="cd16655">
    <property type="entry name" value="RING-Ubox_WDSUB1-like"/>
    <property type="match status" value="1"/>
</dbReference>
<dbReference type="GO" id="GO:0005524">
    <property type="term" value="F:ATP binding"/>
    <property type="evidence" value="ECO:0007669"/>
    <property type="project" value="UniProtKB-UniRule"/>
</dbReference>
<evidence type="ECO:0000256" key="2">
    <source>
        <dbReference type="ARBA" id="ARBA00004906"/>
    </source>
</evidence>
<dbReference type="GO" id="GO:0061630">
    <property type="term" value="F:ubiquitin protein ligase activity"/>
    <property type="evidence" value="ECO:0007669"/>
    <property type="project" value="UniProtKB-EC"/>
</dbReference>
<evidence type="ECO:0000313" key="16">
    <source>
        <dbReference type="Proteomes" id="UP000604825"/>
    </source>
</evidence>
<dbReference type="AlphaFoldDB" id="A0A811SHJ7"/>
<name>A0A811SHJ7_9POAL</name>
<evidence type="ECO:0000256" key="7">
    <source>
        <dbReference type="ARBA" id="ARBA00022777"/>
    </source>
</evidence>
<keyword evidence="16" id="KW-1185">Reference proteome</keyword>
<evidence type="ECO:0000256" key="9">
    <source>
        <dbReference type="ARBA" id="ARBA00022840"/>
    </source>
</evidence>
<dbReference type="SUPFAM" id="SSF57850">
    <property type="entry name" value="RING/U-box"/>
    <property type="match status" value="1"/>
</dbReference>
<evidence type="ECO:0000256" key="5">
    <source>
        <dbReference type="ARBA" id="ARBA00022679"/>
    </source>
</evidence>
<dbReference type="InterPro" id="IPR000719">
    <property type="entry name" value="Prot_kinase_dom"/>
</dbReference>
<evidence type="ECO:0000256" key="8">
    <source>
        <dbReference type="ARBA" id="ARBA00022786"/>
    </source>
</evidence>
<dbReference type="PROSITE" id="PS00108">
    <property type="entry name" value="PROTEIN_KINASE_ST"/>
    <property type="match status" value="1"/>
</dbReference>
<dbReference type="InterPro" id="IPR001245">
    <property type="entry name" value="Ser-Thr/Tyr_kinase_cat_dom"/>
</dbReference>
<keyword evidence="5" id="KW-0808">Transferase</keyword>
<dbReference type="InterPro" id="IPR011009">
    <property type="entry name" value="Kinase-like_dom_sf"/>
</dbReference>
<evidence type="ECO:0000256" key="12">
    <source>
        <dbReference type="SAM" id="Coils"/>
    </source>
</evidence>
<dbReference type="FunFam" id="3.30.40.10:FF:000428">
    <property type="entry name" value="U-box domain-containing protein 54"/>
    <property type="match status" value="1"/>
</dbReference>
<feature type="domain" description="Protein kinase" evidence="13">
    <location>
        <begin position="410"/>
        <end position="741"/>
    </location>
</feature>
<dbReference type="Pfam" id="PF07714">
    <property type="entry name" value="PK_Tyr_Ser-Thr"/>
    <property type="match status" value="1"/>
</dbReference>
<comment type="caution">
    <text evidence="15">The sequence shown here is derived from an EMBL/GenBank/DDBJ whole genome shotgun (WGS) entry which is preliminary data.</text>
</comment>
<evidence type="ECO:0000256" key="6">
    <source>
        <dbReference type="ARBA" id="ARBA00022741"/>
    </source>
</evidence>
<evidence type="ECO:0000256" key="11">
    <source>
        <dbReference type="PROSITE-ProRule" id="PRU10141"/>
    </source>
</evidence>
<keyword evidence="4" id="KW-0723">Serine/threonine-protein kinase</keyword>
<dbReference type="PROSITE" id="PS51698">
    <property type="entry name" value="U_BOX"/>
    <property type="match status" value="1"/>
</dbReference>
<dbReference type="SMART" id="SM00028">
    <property type="entry name" value="TPR"/>
    <property type="match status" value="5"/>
</dbReference>
<dbReference type="PROSITE" id="PS50011">
    <property type="entry name" value="PROTEIN_KINASE_DOM"/>
    <property type="match status" value="1"/>
</dbReference>
<proteinExistence type="predicted"/>
<dbReference type="InterPro" id="IPR003613">
    <property type="entry name" value="Ubox_domain"/>
</dbReference>
<dbReference type="SMART" id="SM00504">
    <property type="entry name" value="Ubox"/>
    <property type="match status" value="1"/>
</dbReference>
<dbReference type="PANTHER" id="PTHR45647">
    <property type="entry name" value="OS02G0152300 PROTEIN"/>
    <property type="match status" value="1"/>
</dbReference>